<sequence>MGGLTCATRVVAAGGSGGWSVSLSTGNELTWVLYIRDRYGLRGAPDVPRLCGVRTHPTLSAEEAGPGAWQVWWDRLIAQGGRWGEPDHDPAHDDLWERIVEGR</sequence>
<reference evidence="1 2" key="1">
    <citation type="submission" date="2013-08" db="EMBL/GenBank/DDBJ databases">
        <title>Genome sequencing of Cellulomonas bogoriensis 69B4.</title>
        <authorList>
            <person name="Chen F."/>
            <person name="Li Y."/>
            <person name="Wang G."/>
        </authorList>
    </citation>
    <scope>NUCLEOTIDE SEQUENCE [LARGE SCALE GENOMIC DNA]</scope>
    <source>
        <strain evidence="1 2">69B4</strain>
    </source>
</reference>
<comment type="caution">
    <text evidence="1">The sequence shown here is derived from an EMBL/GenBank/DDBJ whole genome shotgun (WGS) entry which is preliminary data.</text>
</comment>
<evidence type="ECO:0000313" key="2">
    <source>
        <dbReference type="Proteomes" id="UP000054314"/>
    </source>
</evidence>
<name>A0A0A0BZB8_9CELL</name>
<dbReference type="Proteomes" id="UP000054314">
    <property type="component" value="Unassembled WGS sequence"/>
</dbReference>
<proteinExistence type="predicted"/>
<keyword evidence="2" id="KW-1185">Reference proteome</keyword>
<organism evidence="1 2">
    <name type="scientific">Cellulomonas bogoriensis 69B4 = DSM 16987</name>
    <dbReference type="NCBI Taxonomy" id="1386082"/>
    <lineage>
        <taxon>Bacteria</taxon>
        <taxon>Bacillati</taxon>
        <taxon>Actinomycetota</taxon>
        <taxon>Actinomycetes</taxon>
        <taxon>Micrococcales</taxon>
        <taxon>Cellulomonadaceae</taxon>
        <taxon>Cellulomonas</taxon>
    </lineage>
</organism>
<protein>
    <submittedName>
        <fullName evidence="1">Uncharacterized protein</fullName>
    </submittedName>
</protein>
<dbReference type="EMBL" id="AXCZ01000055">
    <property type="protein sequence ID" value="KGM13246.1"/>
    <property type="molecule type" value="Genomic_DNA"/>
</dbReference>
<evidence type="ECO:0000313" key="1">
    <source>
        <dbReference type="EMBL" id="KGM13246.1"/>
    </source>
</evidence>
<dbReference type="AlphaFoldDB" id="A0A0A0BZB8"/>
<accession>A0A0A0BZB8</accession>
<gene>
    <name evidence="1" type="ORF">N869_15355</name>
</gene>